<feature type="non-terminal residue" evidence="1">
    <location>
        <position position="138"/>
    </location>
</feature>
<protein>
    <submittedName>
        <fullName evidence="1">Uncharacterized protein</fullName>
    </submittedName>
</protein>
<gene>
    <name evidence="1" type="ORF">N0V87_010730</name>
</gene>
<accession>A0A9W8WP14</accession>
<comment type="caution">
    <text evidence="1">The sequence shown here is derived from an EMBL/GenBank/DDBJ whole genome shotgun (WGS) entry which is preliminary data.</text>
</comment>
<feature type="non-terminal residue" evidence="1">
    <location>
        <position position="1"/>
    </location>
</feature>
<evidence type="ECO:0000313" key="1">
    <source>
        <dbReference type="EMBL" id="KAJ4329593.1"/>
    </source>
</evidence>
<organism evidence="1 2">
    <name type="scientific">Didymella glomerata</name>
    <dbReference type="NCBI Taxonomy" id="749621"/>
    <lineage>
        <taxon>Eukaryota</taxon>
        <taxon>Fungi</taxon>
        <taxon>Dikarya</taxon>
        <taxon>Ascomycota</taxon>
        <taxon>Pezizomycotina</taxon>
        <taxon>Dothideomycetes</taxon>
        <taxon>Pleosporomycetidae</taxon>
        <taxon>Pleosporales</taxon>
        <taxon>Pleosporineae</taxon>
        <taxon>Didymellaceae</taxon>
        <taxon>Didymella</taxon>
    </lineage>
</organism>
<sequence>KRAPPPKKPATPTTIKTKNYEIVEKVAKGQKLVVGESYLMTAKTGVHKQIVVGKIVETTDKKTGQKTLDIDAAMSELTKDIGNGSTFSKVCKMVYGGTCEENHVQNYSCARGVDRGTSYKFVSTANVVFADKATFIQN</sequence>
<reference evidence="1" key="1">
    <citation type="submission" date="2022-10" db="EMBL/GenBank/DDBJ databases">
        <title>Tapping the CABI collections for fungal endophytes: first genome assemblies for Collariella, Neodidymelliopsis, Ascochyta clinopodiicola, Didymella pomorum, Didymosphaeria variabile, Neocosmospora piperis and Neocucurbitaria cava.</title>
        <authorList>
            <person name="Hill R."/>
        </authorList>
    </citation>
    <scope>NUCLEOTIDE SEQUENCE</scope>
    <source>
        <strain evidence="1">IMI 360193</strain>
    </source>
</reference>
<evidence type="ECO:0000313" key="2">
    <source>
        <dbReference type="Proteomes" id="UP001140562"/>
    </source>
</evidence>
<proteinExistence type="predicted"/>
<dbReference type="AlphaFoldDB" id="A0A9W8WP14"/>
<dbReference type="OrthoDB" id="3798451at2759"/>
<keyword evidence="2" id="KW-1185">Reference proteome</keyword>
<name>A0A9W8WP14_9PLEO</name>
<dbReference type="EMBL" id="JAPEUV010000416">
    <property type="protein sequence ID" value="KAJ4329593.1"/>
    <property type="molecule type" value="Genomic_DNA"/>
</dbReference>
<dbReference type="Proteomes" id="UP001140562">
    <property type="component" value="Unassembled WGS sequence"/>
</dbReference>